<dbReference type="Proteomes" id="UP001322138">
    <property type="component" value="Unassembled WGS sequence"/>
</dbReference>
<dbReference type="EMBL" id="JAFFGZ010000005">
    <property type="protein sequence ID" value="KAK4644249.1"/>
    <property type="molecule type" value="Genomic_DNA"/>
</dbReference>
<keyword evidence="2" id="KW-1185">Reference proteome</keyword>
<reference evidence="1 2" key="1">
    <citation type="journal article" date="2023" name="bioRxiv">
        <title>High-quality genome assemblies of four members of thePodospora anserinaspecies complex.</title>
        <authorList>
            <person name="Ament-Velasquez S.L."/>
            <person name="Vogan A.A."/>
            <person name="Wallerman O."/>
            <person name="Hartmann F."/>
            <person name="Gautier V."/>
            <person name="Silar P."/>
            <person name="Giraud T."/>
            <person name="Johannesson H."/>
        </authorList>
    </citation>
    <scope>NUCLEOTIDE SEQUENCE [LARGE SCALE GENOMIC DNA]</scope>
    <source>
        <strain evidence="1 2">CBS 112042</strain>
    </source>
</reference>
<dbReference type="GeneID" id="87891653"/>
<accession>A0ABR0FMA5</accession>
<proteinExistence type="predicted"/>
<dbReference type="RefSeq" id="XP_062733225.1">
    <property type="nucleotide sequence ID" value="XM_062872475.1"/>
</dbReference>
<organism evidence="1 2">
    <name type="scientific">Podospora bellae-mahoneyi</name>
    <dbReference type="NCBI Taxonomy" id="2093777"/>
    <lineage>
        <taxon>Eukaryota</taxon>
        <taxon>Fungi</taxon>
        <taxon>Dikarya</taxon>
        <taxon>Ascomycota</taxon>
        <taxon>Pezizomycotina</taxon>
        <taxon>Sordariomycetes</taxon>
        <taxon>Sordariomycetidae</taxon>
        <taxon>Sordariales</taxon>
        <taxon>Podosporaceae</taxon>
        <taxon>Podospora</taxon>
    </lineage>
</organism>
<name>A0ABR0FMA5_9PEZI</name>
<evidence type="ECO:0000313" key="2">
    <source>
        <dbReference type="Proteomes" id="UP001322138"/>
    </source>
</evidence>
<evidence type="ECO:0000313" key="1">
    <source>
        <dbReference type="EMBL" id="KAK4644249.1"/>
    </source>
</evidence>
<sequence length="111" mass="12218">MPTTPWRTLSHCFIKPPLRSKLGLGDTTLVPAAALPEQQPLVLGLLNCSPQSFPALFSSFEEDLGFDSLYSNRKRSNHGLADAADRALTRTLRNFAPKFGLELGWGFTART</sequence>
<protein>
    <submittedName>
        <fullName evidence="1">Uncharacterized protein</fullName>
    </submittedName>
</protein>
<comment type="caution">
    <text evidence="1">The sequence shown here is derived from an EMBL/GenBank/DDBJ whole genome shotgun (WGS) entry which is preliminary data.</text>
</comment>
<gene>
    <name evidence="1" type="ORF">QC761_0050710</name>
</gene>